<evidence type="ECO:0000259" key="4">
    <source>
        <dbReference type="PROSITE" id="PS50106"/>
    </source>
</evidence>
<keyword evidence="2" id="KW-0378">Hydrolase</keyword>
<dbReference type="PANTHER" id="PTHR43343:SF3">
    <property type="entry name" value="PROTEASE DO-LIKE 8, CHLOROPLASTIC"/>
    <property type="match status" value="1"/>
</dbReference>
<dbReference type="Gene3D" id="2.30.42.10">
    <property type="match status" value="1"/>
</dbReference>
<dbReference type="EMBL" id="LCRB01000002">
    <property type="protein sequence ID" value="KKW26960.1"/>
    <property type="molecule type" value="Genomic_DNA"/>
</dbReference>
<name>A0A0G1X7Z9_UNCK3</name>
<dbReference type="SMART" id="SM00228">
    <property type="entry name" value="PDZ"/>
    <property type="match status" value="1"/>
</dbReference>
<accession>A0A0G1X7Z9</accession>
<dbReference type="GO" id="GO:0006508">
    <property type="term" value="P:proteolysis"/>
    <property type="evidence" value="ECO:0007669"/>
    <property type="project" value="UniProtKB-KW"/>
</dbReference>
<dbReference type="InterPro" id="IPR001940">
    <property type="entry name" value="Peptidase_S1C"/>
</dbReference>
<keyword evidence="3" id="KW-0812">Transmembrane</keyword>
<dbReference type="Pfam" id="PF13365">
    <property type="entry name" value="Trypsin_2"/>
    <property type="match status" value="1"/>
</dbReference>
<evidence type="ECO:0000256" key="2">
    <source>
        <dbReference type="ARBA" id="ARBA00022801"/>
    </source>
</evidence>
<evidence type="ECO:0000313" key="6">
    <source>
        <dbReference type="Proteomes" id="UP000034913"/>
    </source>
</evidence>
<dbReference type="PANTHER" id="PTHR43343">
    <property type="entry name" value="PEPTIDASE S12"/>
    <property type="match status" value="1"/>
</dbReference>
<dbReference type="PRINTS" id="PR00834">
    <property type="entry name" value="PROTEASES2C"/>
</dbReference>
<proteinExistence type="predicted"/>
<sequence length="391" mass="39682">MDLNQFDRANLGLKVKRFDWKQLGMLVVAGAVGGVMTLSGWLWLGPETTVPGNNTAAADSTIQPGGGSTLVQNSPTVESAVKQVLPAVVAITSKDKVQSFFGGTYTQTGGGSGFVVRQDGLVVTNKHVVSSTTATYTVTTSAGKTYSASVVSRDPAADLALIKINASNLTVASLGDSSKLSLGQDVIAIGNTLGEYQNTVTTGVISGLNRSITAGNGYGSSESLTGMIQTDAAINPGNSGGPLINLSGEVVGINTAIDAQGQSVGFAIPINSVRSQIQIVAAGGTISRPQLGVRYVPVTADLATANKLSAKTGALVVHGSGIGDVAVTAGGPADLAGIKEGDIIVSINGEKIIETNDLGTVIQKYKPGDSVAVVLNRQGQVKTVSVRLGTM</sequence>
<dbReference type="Proteomes" id="UP000034913">
    <property type="component" value="Unassembled WGS sequence"/>
</dbReference>
<feature type="domain" description="PDZ" evidence="4">
    <location>
        <begin position="299"/>
        <end position="379"/>
    </location>
</feature>
<evidence type="ECO:0000313" key="5">
    <source>
        <dbReference type="EMBL" id="KKW26960.1"/>
    </source>
</evidence>
<dbReference type="Pfam" id="PF13180">
    <property type="entry name" value="PDZ_2"/>
    <property type="match status" value="1"/>
</dbReference>
<dbReference type="SUPFAM" id="SSF50156">
    <property type="entry name" value="PDZ domain-like"/>
    <property type="match status" value="1"/>
</dbReference>
<dbReference type="SUPFAM" id="SSF50494">
    <property type="entry name" value="Trypsin-like serine proteases"/>
    <property type="match status" value="1"/>
</dbReference>
<keyword evidence="3" id="KW-0472">Membrane</keyword>
<dbReference type="InterPro" id="IPR051201">
    <property type="entry name" value="Chloro_Bact_Ser_Proteases"/>
</dbReference>
<evidence type="ECO:0000256" key="3">
    <source>
        <dbReference type="SAM" id="Phobius"/>
    </source>
</evidence>
<organism evidence="5 6">
    <name type="scientific">candidate division Kazan bacterium GW2011_GWB1_52_7</name>
    <dbReference type="NCBI Taxonomy" id="1620414"/>
    <lineage>
        <taxon>Bacteria</taxon>
        <taxon>Bacteria division Kazan-3B-28</taxon>
    </lineage>
</organism>
<dbReference type="GO" id="GO:0004252">
    <property type="term" value="F:serine-type endopeptidase activity"/>
    <property type="evidence" value="ECO:0007669"/>
    <property type="project" value="InterPro"/>
</dbReference>
<dbReference type="InterPro" id="IPR036034">
    <property type="entry name" value="PDZ_sf"/>
</dbReference>
<reference evidence="5 6" key="1">
    <citation type="journal article" date="2015" name="Nature">
        <title>rRNA introns, odd ribosomes, and small enigmatic genomes across a large radiation of phyla.</title>
        <authorList>
            <person name="Brown C.T."/>
            <person name="Hug L.A."/>
            <person name="Thomas B.C."/>
            <person name="Sharon I."/>
            <person name="Castelle C.J."/>
            <person name="Singh A."/>
            <person name="Wilkins M.J."/>
            <person name="Williams K.H."/>
            <person name="Banfield J.F."/>
        </authorList>
    </citation>
    <scope>NUCLEOTIDE SEQUENCE [LARGE SCALE GENOMIC DNA]</scope>
</reference>
<keyword evidence="1" id="KW-0645">Protease</keyword>
<dbReference type="Gene3D" id="2.40.10.120">
    <property type="match status" value="1"/>
</dbReference>
<dbReference type="InterPro" id="IPR009003">
    <property type="entry name" value="Peptidase_S1_PA"/>
</dbReference>
<dbReference type="InterPro" id="IPR001478">
    <property type="entry name" value="PDZ"/>
</dbReference>
<protein>
    <recommendedName>
        <fullName evidence="4">PDZ domain-containing protein</fullName>
    </recommendedName>
</protein>
<feature type="transmembrane region" description="Helical" evidence="3">
    <location>
        <begin position="23"/>
        <end position="44"/>
    </location>
</feature>
<gene>
    <name evidence="5" type="ORF">VF00_C0002G0285</name>
</gene>
<keyword evidence="3" id="KW-1133">Transmembrane helix</keyword>
<dbReference type="AlphaFoldDB" id="A0A0G1X7Z9"/>
<evidence type="ECO:0000256" key="1">
    <source>
        <dbReference type="ARBA" id="ARBA00022670"/>
    </source>
</evidence>
<dbReference type="PROSITE" id="PS50106">
    <property type="entry name" value="PDZ"/>
    <property type="match status" value="1"/>
</dbReference>
<comment type="caution">
    <text evidence="5">The sequence shown here is derived from an EMBL/GenBank/DDBJ whole genome shotgun (WGS) entry which is preliminary data.</text>
</comment>